<evidence type="ECO:0000313" key="2">
    <source>
        <dbReference type="EMBL" id="CAD8332981.1"/>
    </source>
</evidence>
<evidence type="ECO:0000259" key="1">
    <source>
        <dbReference type="Pfam" id="PF03457"/>
    </source>
</evidence>
<name>A0A7R9WS27_9STRA</name>
<organism evidence="2">
    <name type="scientific">Craspedostauros australis</name>
    <dbReference type="NCBI Taxonomy" id="1486917"/>
    <lineage>
        <taxon>Eukaryota</taxon>
        <taxon>Sar</taxon>
        <taxon>Stramenopiles</taxon>
        <taxon>Ochrophyta</taxon>
        <taxon>Bacillariophyta</taxon>
        <taxon>Bacillariophyceae</taxon>
        <taxon>Bacillariophycidae</taxon>
        <taxon>Naviculales</taxon>
        <taxon>Naviculaceae</taxon>
        <taxon>Craspedostauros</taxon>
    </lineage>
</organism>
<feature type="domain" description="Helicase-associated" evidence="1">
    <location>
        <begin position="256"/>
        <end position="321"/>
    </location>
</feature>
<dbReference type="Gene3D" id="6.10.140.530">
    <property type="match status" value="2"/>
</dbReference>
<protein>
    <recommendedName>
        <fullName evidence="1">Helicase-associated domain-containing protein</fullName>
    </recommendedName>
</protein>
<dbReference type="AlphaFoldDB" id="A0A7R9WS27"/>
<dbReference type="PANTHER" id="PTHR33418">
    <property type="entry name" value="HELICASE-ASSOCIATED"/>
    <property type="match status" value="1"/>
</dbReference>
<reference evidence="2" key="1">
    <citation type="submission" date="2021-01" db="EMBL/GenBank/DDBJ databases">
        <authorList>
            <person name="Corre E."/>
            <person name="Pelletier E."/>
            <person name="Niang G."/>
            <person name="Scheremetjew M."/>
            <person name="Finn R."/>
            <person name="Kale V."/>
            <person name="Holt S."/>
            <person name="Cochrane G."/>
            <person name="Meng A."/>
            <person name="Brown T."/>
            <person name="Cohen L."/>
        </authorList>
    </citation>
    <scope>NUCLEOTIDE SEQUENCE</scope>
    <source>
        <strain evidence="2">CCMP3328</strain>
    </source>
</reference>
<dbReference type="Pfam" id="PF03457">
    <property type="entry name" value="HA"/>
    <property type="match status" value="2"/>
</dbReference>
<proteinExistence type="predicted"/>
<feature type="domain" description="Helicase-associated" evidence="1">
    <location>
        <begin position="186"/>
        <end position="249"/>
    </location>
</feature>
<accession>A0A7R9WS27</accession>
<sequence length="344" mass="38855">MDPVPIHPDCIQIVSHVSVRDTFSRPEWSAEIVEVLSSLVDCTSDIPDSKNYGTLSQSCTAVSTTNDPATQVCQHVPQTPSSMSSQLQLQTHPVQQFPATSMTLALKSQEFLSTKLTSSTLPLWDFTSPDAGADFGASSHFDALSIVSKEDTEPNAELFSESTKPIDVTSDVDKMKEWHDAHEGGSWVSRFQELRHFSAKHGHCVLDVKKHPGLSQWSKRQRYQYKLRVMGKHSTLTNDRLLALSSIGFVWESHKTIWEKRYSELAEFQKVHGHCNVPTMYANNPPLGVWLKGQRRQYHLLRKGRSSAITPERICRLNALGLQWTLRHRRPKKAGEHAIEMTSR</sequence>
<dbReference type="EMBL" id="HBEF01008074">
    <property type="protein sequence ID" value="CAD8332981.1"/>
    <property type="molecule type" value="Transcribed_RNA"/>
</dbReference>
<dbReference type="PANTHER" id="PTHR33418:SF1">
    <property type="entry name" value="HELICASE-ASSOCIATED DOMAIN-CONTAINING PROTEIN"/>
    <property type="match status" value="1"/>
</dbReference>
<gene>
    <name evidence="2" type="ORF">CAUS1442_LOCUS5082</name>
</gene>
<dbReference type="InterPro" id="IPR005114">
    <property type="entry name" value="Helicase_assoc"/>
</dbReference>